<organism evidence="2 3">
    <name type="scientific">Stylosanthes scabra</name>
    <dbReference type="NCBI Taxonomy" id="79078"/>
    <lineage>
        <taxon>Eukaryota</taxon>
        <taxon>Viridiplantae</taxon>
        <taxon>Streptophyta</taxon>
        <taxon>Embryophyta</taxon>
        <taxon>Tracheophyta</taxon>
        <taxon>Spermatophyta</taxon>
        <taxon>Magnoliopsida</taxon>
        <taxon>eudicotyledons</taxon>
        <taxon>Gunneridae</taxon>
        <taxon>Pentapetalae</taxon>
        <taxon>rosids</taxon>
        <taxon>fabids</taxon>
        <taxon>Fabales</taxon>
        <taxon>Fabaceae</taxon>
        <taxon>Papilionoideae</taxon>
        <taxon>50 kb inversion clade</taxon>
        <taxon>dalbergioids sensu lato</taxon>
        <taxon>Dalbergieae</taxon>
        <taxon>Pterocarpus clade</taxon>
        <taxon>Stylosanthes</taxon>
    </lineage>
</organism>
<protein>
    <submittedName>
        <fullName evidence="2">Uncharacterized protein</fullName>
    </submittedName>
</protein>
<feature type="transmembrane region" description="Helical" evidence="1">
    <location>
        <begin position="31"/>
        <end position="49"/>
    </location>
</feature>
<feature type="transmembrane region" description="Helical" evidence="1">
    <location>
        <begin position="69"/>
        <end position="92"/>
    </location>
</feature>
<name>A0ABU6Z3Z8_9FABA</name>
<keyword evidence="1" id="KW-0472">Membrane</keyword>
<evidence type="ECO:0000256" key="1">
    <source>
        <dbReference type="SAM" id="Phobius"/>
    </source>
</evidence>
<keyword evidence="1" id="KW-0812">Transmembrane</keyword>
<gene>
    <name evidence="2" type="ORF">PIB30_013492</name>
</gene>
<dbReference type="EMBL" id="JASCZI010271895">
    <property type="protein sequence ID" value="MED6217021.1"/>
    <property type="molecule type" value="Genomic_DNA"/>
</dbReference>
<sequence>MYHLYPYFSAGSTEFFFHRFSLCSFYVSLRTPWFVTTYSIAFVLTSRVGRAKTRPRRPPHALSRAAQRLLLALASVGIPCCSAVFLLLFWTVSRRLALSPSTPPASSPRDDSNEPSLITRSLRTRHRDTSEILFFSPDVFSTVGSAFLFHGLDSATCRIHGLADPTLNPTRHGLRLDRFADPTRLPTRPPRFLLRLDPPCFGELFLFPASVFSVSAQIL</sequence>
<keyword evidence="3" id="KW-1185">Reference proteome</keyword>
<dbReference type="Proteomes" id="UP001341840">
    <property type="component" value="Unassembled WGS sequence"/>
</dbReference>
<accession>A0ABU6Z3Z8</accession>
<evidence type="ECO:0000313" key="3">
    <source>
        <dbReference type="Proteomes" id="UP001341840"/>
    </source>
</evidence>
<reference evidence="2 3" key="1">
    <citation type="journal article" date="2023" name="Plants (Basel)">
        <title>Bridging the Gap: Combining Genomics and Transcriptomics Approaches to Understand Stylosanthes scabra, an Orphan Legume from the Brazilian Caatinga.</title>
        <authorList>
            <person name="Ferreira-Neto J.R.C."/>
            <person name="da Silva M.D."/>
            <person name="Binneck E."/>
            <person name="de Melo N.F."/>
            <person name="da Silva R.H."/>
            <person name="de Melo A.L.T.M."/>
            <person name="Pandolfi V."/>
            <person name="Bustamante F.O."/>
            <person name="Brasileiro-Vidal A.C."/>
            <person name="Benko-Iseppon A.M."/>
        </authorList>
    </citation>
    <scope>NUCLEOTIDE SEQUENCE [LARGE SCALE GENOMIC DNA]</scope>
    <source>
        <tissue evidence="2">Leaves</tissue>
    </source>
</reference>
<evidence type="ECO:0000313" key="2">
    <source>
        <dbReference type="EMBL" id="MED6217021.1"/>
    </source>
</evidence>
<proteinExistence type="predicted"/>
<comment type="caution">
    <text evidence="2">The sequence shown here is derived from an EMBL/GenBank/DDBJ whole genome shotgun (WGS) entry which is preliminary data.</text>
</comment>
<keyword evidence="1" id="KW-1133">Transmembrane helix</keyword>